<proteinExistence type="predicted"/>
<feature type="transmembrane region" description="Helical" evidence="10">
    <location>
        <begin position="273"/>
        <end position="291"/>
    </location>
</feature>
<evidence type="ECO:0000256" key="7">
    <source>
        <dbReference type="ARBA" id="ARBA00023173"/>
    </source>
</evidence>
<dbReference type="EMBL" id="FCOR01000002">
    <property type="protein sequence ID" value="CVK15658.1"/>
    <property type="molecule type" value="Genomic_DNA"/>
</dbReference>
<dbReference type="SUPFAM" id="SSF81340">
    <property type="entry name" value="Clc chloride channel"/>
    <property type="match status" value="1"/>
</dbReference>
<dbReference type="STRING" id="1586267.GCA_001418685_00488"/>
<dbReference type="AlphaFoldDB" id="A0A0X3AP43"/>
<dbReference type="GO" id="GO:0005254">
    <property type="term" value="F:chloride channel activity"/>
    <property type="evidence" value="ECO:0007669"/>
    <property type="project" value="UniProtKB-KW"/>
</dbReference>
<evidence type="ECO:0000256" key="6">
    <source>
        <dbReference type="ARBA" id="ARBA00023136"/>
    </source>
</evidence>
<organism evidence="12 13">
    <name type="scientific">Apibacter mensalis</name>
    <dbReference type="NCBI Taxonomy" id="1586267"/>
    <lineage>
        <taxon>Bacteria</taxon>
        <taxon>Pseudomonadati</taxon>
        <taxon>Bacteroidota</taxon>
        <taxon>Flavobacteriia</taxon>
        <taxon>Flavobacteriales</taxon>
        <taxon>Weeksellaceae</taxon>
        <taxon>Apibacter</taxon>
    </lineage>
</organism>
<evidence type="ECO:0000313" key="13">
    <source>
        <dbReference type="Proteomes" id="UP000182761"/>
    </source>
</evidence>
<feature type="transmembrane region" description="Helical" evidence="10">
    <location>
        <begin position="196"/>
        <end position="215"/>
    </location>
</feature>
<dbReference type="GO" id="GO:0034707">
    <property type="term" value="C:chloride channel complex"/>
    <property type="evidence" value="ECO:0007669"/>
    <property type="project" value="UniProtKB-KW"/>
</dbReference>
<name>A0A0X3AP43_9FLAO</name>
<dbReference type="CDD" id="cd02205">
    <property type="entry name" value="CBS_pair_SF"/>
    <property type="match status" value="1"/>
</dbReference>
<keyword evidence="6 10" id="KW-0472">Membrane</keyword>
<feature type="transmembrane region" description="Helical" evidence="10">
    <location>
        <begin position="414"/>
        <end position="434"/>
    </location>
</feature>
<gene>
    <name evidence="12" type="ORF">Ga0061079_102209</name>
</gene>
<dbReference type="InterPro" id="IPR046342">
    <property type="entry name" value="CBS_dom_sf"/>
</dbReference>
<evidence type="ECO:0000256" key="9">
    <source>
        <dbReference type="ARBA" id="ARBA00023303"/>
    </source>
</evidence>
<feature type="transmembrane region" description="Helical" evidence="10">
    <location>
        <begin position="349"/>
        <end position="367"/>
    </location>
</feature>
<evidence type="ECO:0000256" key="3">
    <source>
        <dbReference type="ARBA" id="ARBA00022692"/>
    </source>
</evidence>
<feature type="transmembrane region" description="Helical" evidence="10">
    <location>
        <begin position="26"/>
        <end position="44"/>
    </location>
</feature>
<sequence length="594" mass="66789">MDSIKKLRIKYNIVIRKFRNQNPQTFIYLASILIGIIGGISAVILKNLVSLTEELIYHNKNFNFNYWTIFFPTIGIILTVIFIKYFVKMDISHGVEKVLLAISKKRCIIDQKNAYSSIISSCLTIGFGGSVGTEAPIVYTGAAIGSNIAQEFKLNLKLRTLFIACGCSAAIAGIFKAPIAAIIFSLEVIMIDLSMWSLIPILISSTTGALISYFLLGDNISFYFAIFEPFDKSKIFYYIILGIICGFFSLYFIKISRIIEKKFSASKSIYFKAMLGGLAVGTLIFIFPPLFGEGYIGLQHLMSSHPESITKNSFFYLLRENDYFLILFLLGILFLKVVASSITTSSGGIGGVFAPALFTGGILGFVFTKAINLTSLTKLSEHNFTLVGMAGVMAGIMHAPMTSIFLIAEITGGYSLLFPLIITSTIAYLVKYHFDKHSVYTYNLKRKNEMITHNKDKEAIRRMNIKNLIEKNFVKISISLSFAEFINNVIPSSSKKFFIVEDTDQKFRGYIILDDLINILLHKESYESLKIEDLITKPSECISLFDDNETIFRIFDNSKSLYLPVVENDKFIGMLSKSKLLDKYRKLIVDFSED</sequence>
<reference evidence="12 13" key="1">
    <citation type="submission" date="2016-01" db="EMBL/GenBank/DDBJ databases">
        <authorList>
            <person name="McClelland M."/>
            <person name="Jain A."/>
            <person name="Saraogi P."/>
            <person name="Mendelson R."/>
            <person name="Westerman R."/>
            <person name="SanMiguel P."/>
            <person name="Csonka L."/>
        </authorList>
    </citation>
    <scope>NUCLEOTIDE SEQUENCE [LARGE SCALE GENOMIC DNA]</scope>
    <source>
        <strain evidence="12 13">R-53146</strain>
    </source>
</reference>
<evidence type="ECO:0000259" key="11">
    <source>
        <dbReference type="Pfam" id="PF00571"/>
    </source>
</evidence>
<evidence type="ECO:0000256" key="5">
    <source>
        <dbReference type="ARBA" id="ARBA00023065"/>
    </source>
</evidence>
<dbReference type="Gene3D" id="1.10.3080.10">
    <property type="entry name" value="Clc chloride channel"/>
    <property type="match status" value="1"/>
</dbReference>
<keyword evidence="3 10" id="KW-0812">Transmembrane</keyword>
<feature type="transmembrane region" description="Helical" evidence="10">
    <location>
        <begin position="161"/>
        <end position="184"/>
    </location>
</feature>
<feature type="domain" description="CBS" evidence="11">
    <location>
        <begin position="531"/>
        <end position="584"/>
    </location>
</feature>
<dbReference type="Pfam" id="PF00654">
    <property type="entry name" value="Voltage_CLC"/>
    <property type="match status" value="1"/>
</dbReference>
<dbReference type="InterPro" id="IPR001807">
    <property type="entry name" value="ClC"/>
</dbReference>
<dbReference type="InterPro" id="IPR000644">
    <property type="entry name" value="CBS_dom"/>
</dbReference>
<evidence type="ECO:0000256" key="10">
    <source>
        <dbReference type="SAM" id="Phobius"/>
    </source>
</evidence>
<dbReference type="RefSeq" id="WP_073961194.1">
    <property type="nucleotide sequence ID" value="NZ_FCOR01000002.1"/>
</dbReference>
<dbReference type="SUPFAM" id="SSF54631">
    <property type="entry name" value="CBS-domain pair"/>
    <property type="match status" value="1"/>
</dbReference>
<evidence type="ECO:0000256" key="8">
    <source>
        <dbReference type="ARBA" id="ARBA00023214"/>
    </source>
</evidence>
<keyword evidence="8" id="KW-0868">Chloride</keyword>
<evidence type="ECO:0000256" key="1">
    <source>
        <dbReference type="ARBA" id="ARBA00004141"/>
    </source>
</evidence>
<keyword evidence="5" id="KW-0406">Ion transport</keyword>
<comment type="subcellular location">
    <subcellularLocation>
        <location evidence="1">Membrane</location>
        <topology evidence="1">Multi-pass membrane protein</topology>
    </subcellularLocation>
</comment>
<accession>A0A0X3AP43</accession>
<dbReference type="Proteomes" id="UP000182761">
    <property type="component" value="Unassembled WGS sequence"/>
</dbReference>
<feature type="transmembrane region" description="Helical" evidence="10">
    <location>
        <begin position="64"/>
        <end position="87"/>
    </location>
</feature>
<dbReference type="CDD" id="cd00400">
    <property type="entry name" value="Voltage_gated_ClC"/>
    <property type="match status" value="1"/>
</dbReference>
<feature type="transmembrane region" description="Helical" evidence="10">
    <location>
        <begin position="387"/>
        <end position="407"/>
    </location>
</feature>
<keyword evidence="7" id="KW-0869">Chloride channel</keyword>
<evidence type="ECO:0000313" key="12">
    <source>
        <dbReference type="EMBL" id="CVK15658.1"/>
    </source>
</evidence>
<dbReference type="PANTHER" id="PTHR43427">
    <property type="entry name" value="CHLORIDE CHANNEL PROTEIN CLC-E"/>
    <property type="match status" value="1"/>
</dbReference>
<dbReference type="Gene3D" id="3.10.580.10">
    <property type="entry name" value="CBS-domain"/>
    <property type="match status" value="1"/>
</dbReference>
<keyword evidence="13" id="KW-1185">Reference proteome</keyword>
<feature type="transmembrane region" description="Helical" evidence="10">
    <location>
        <begin position="114"/>
        <end position="132"/>
    </location>
</feature>
<keyword evidence="4 10" id="KW-1133">Transmembrane helix</keyword>
<feature type="transmembrane region" description="Helical" evidence="10">
    <location>
        <begin position="323"/>
        <end position="342"/>
    </location>
</feature>
<dbReference type="Pfam" id="PF00571">
    <property type="entry name" value="CBS"/>
    <property type="match status" value="1"/>
</dbReference>
<protein>
    <submittedName>
        <fullName evidence="12">Chloride channel protein, CIC family</fullName>
    </submittedName>
</protein>
<dbReference type="InterPro" id="IPR014743">
    <property type="entry name" value="Cl-channel_core"/>
</dbReference>
<evidence type="ECO:0000256" key="4">
    <source>
        <dbReference type="ARBA" id="ARBA00022989"/>
    </source>
</evidence>
<keyword evidence="9" id="KW-0407">Ion channel</keyword>
<dbReference type="PRINTS" id="PR00762">
    <property type="entry name" value="CLCHANNEL"/>
</dbReference>
<dbReference type="PANTHER" id="PTHR43427:SF6">
    <property type="entry name" value="CHLORIDE CHANNEL PROTEIN CLC-E"/>
    <property type="match status" value="1"/>
</dbReference>
<evidence type="ECO:0000256" key="2">
    <source>
        <dbReference type="ARBA" id="ARBA00022448"/>
    </source>
</evidence>
<feature type="transmembrane region" description="Helical" evidence="10">
    <location>
        <begin position="235"/>
        <end position="253"/>
    </location>
</feature>
<dbReference type="InterPro" id="IPR050368">
    <property type="entry name" value="ClC-type_chloride_channel"/>
</dbReference>
<keyword evidence="2" id="KW-0813">Transport</keyword>